<feature type="region of interest" description="Disordered" evidence="4">
    <location>
        <begin position="1"/>
        <end position="89"/>
    </location>
</feature>
<evidence type="ECO:0000256" key="3">
    <source>
        <dbReference type="ARBA" id="ARBA00023242"/>
    </source>
</evidence>
<dbReference type="InterPro" id="IPR016024">
    <property type="entry name" value="ARM-type_fold"/>
</dbReference>
<feature type="region of interest" description="Disordered" evidence="4">
    <location>
        <begin position="498"/>
        <end position="539"/>
    </location>
</feature>
<dbReference type="PANTHER" id="PTHR13213:SF2">
    <property type="entry name" value="MYB-BINDING PROTEIN 1A"/>
    <property type="match status" value="1"/>
</dbReference>
<evidence type="ECO:0000256" key="2">
    <source>
        <dbReference type="ARBA" id="ARBA00006809"/>
    </source>
</evidence>
<dbReference type="GO" id="GO:0006355">
    <property type="term" value="P:regulation of DNA-templated transcription"/>
    <property type="evidence" value="ECO:0007669"/>
    <property type="project" value="InterPro"/>
</dbReference>
<dbReference type="InterPro" id="IPR007015">
    <property type="entry name" value="DNA_pol_V/MYBBP1A"/>
</dbReference>
<dbReference type="EMBL" id="LR862144">
    <property type="protein sequence ID" value="CAD1824351.1"/>
    <property type="molecule type" value="Genomic_DNA"/>
</dbReference>
<dbReference type="PANTHER" id="PTHR13213">
    <property type="entry name" value="MYB-BINDING PROTEIN 1A FAMILY MEMBER"/>
    <property type="match status" value="1"/>
</dbReference>
<evidence type="ECO:0000313" key="5">
    <source>
        <dbReference type="EMBL" id="CAD1824351.1"/>
    </source>
</evidence>
<feature type="compositionally biased region" description="Pro residues" evidence="4">
    <location>
        <begin position="76"/>
        <end position="86"/>
    </location>
</feature>
<organism evidence="5">
    <name type="scientific">Ananas comosus var. bracteatus</name>
    <name type="common">red pineapple</name>
    <dbReference type="NCBI Taxonomy" id="296719"/>
    <lineage>
        <taxon>Eukaryota</taxon>
        <taxon>Viridiplantae</taxon>
        <taxon>Streptophyta</taxon>
        <taxon>Embryophyta</taxon>
        <taxon>Tracheophyta</taxon>
        <taxon>Spermatophyta</taxon>
        <taxon>Magnoliopsida</taxon>
        <taxon>Liliopsida</taxon>
        <taxon>Poales</taxon>
        <taxon>Bromeliaceae</taxon>
        <taxon>Bromelioideae</taxon>
        <taxon>Ananas</taxon>
    </lineage>
</organism>
<evidence type="ECO:0008006" key="6">
    <source>
        <dbReference type="Google" id="ProtNLM"/>
    </source>
</evidence>
<dbReference type="GO" id="GO:0005730">
    <property type="term" value="C:nucleolus"/>
    <property type="evidence" value="ECO:0007669"/>
    <property type="project" value="InterPro"/>
</dbReference>
<evidence type="ECO:0000256" key="1">
    <source>
        <dbReference type="ARBA" id="ARBA00004123"/>
    </source>
</evidence>
<proteinExistence type="inferred from homology"/>
<evidence type="ECO:0000256" key="4">
    <source>
        <dbReference type="SAM" id="MobiDB-lite"/>
    </source>
</evidence>
<gene>
    <name evidence="5" type="ORF">CB5_LOCUS7562</name>
</gene>
<dbReference type="AlphaFoldDB" id="A0A6V7P0G5"/>
<feature type="region of interest" description="Disordered" evidence="4">
    <location>
        <begin position="795"/>
        <end position="883"/>
    </location>
</feature>
<feature type="compositionally biased region" description="Basic and acidic residues" evidence="4">
    <location>
        <begin position="834"/>
        <end position="867"/>
    </location>
</feature>
<sequence length="1017" mass="113556">MAGKKRPSSAVEDGSGGAAKAARLVEGENGAAAAAATRRRSIKAKAMKVQRRKLRKEWDKERNRLALEIEEQSNPRKPPQRPPPPRVSAAEALAKELREVQEAYDKFGGEKKLAEDGAVQLEAEKKDDGLENCSPSLRYAIRRLIRGVSSSRECARQGFALGLTLVAGTFPVIKVEVLMKLIVEMLEVTSSMKRQDAKDNLLGRLFAYGSLARSGRIAAEWISDNSTQVVKNFVSDVIALAGKKRYLSEPAVSVILDMVEKLPDEALPTEVLKAPGMHEWFENASKVGDPDALFLALKLQERLNTDSEMFGKLLPAPFSPDKFFTRDHLLSIAPCFKESIFCLPRLHSLWSLVINMLTPETAFPLDASVPLSCDKKHKKSKKSSLSENISSNIRSFCEVVIDESLLLSSHDRKHLALNILLILLPRLPPSCMEIALSSKLVHCLMDVLTHEKSELYNAGQHFLKELLNIVGDDDERRAAAVLSFRKYSNGKFDSITKHKQLNNEGPIADEPSDQSQTTDENSEVGSIEEKDPPSQGTSNSEFLQNWIIDTMPRVLKNLSLDTVVKSLKDAEEVTKSDLMSLPDSVKVKFVEEKFRVQTEIMKFLAVQGLFSASLGTEVTSFELQEKFKWPKAAISSSLCSIPSVSLYRTLSNDDEKAFKEILAMESRLFHEERKIKIGPDANKMHAFRYLLIQLLLQVLLRPDKFFEAAIDLVICCKKAFPAAALGDSPEEDEYNGNDAPKFMDVLLDTFCSLLPHTSGPTCYAIEQAFGLFCDEITEPGLLQMLKIVRKDLKPRRSKAAGSDTDEDDEDDDFIDMEDANESDFGGSDDDHADESERKSGADDMDEEVNKNDEVDSEKIEPEVRTENDGDIDGSDDSDAMDDDAMFNIEPHLGRLFKERKISGNESFYSQLMPFKLRVLTLLEIYLHKNPGKTQVLTVCSSLIKAFVDSHVGNGSKQLQQRIGGIIQKKIFKAKDYPKDDSIDLSTLEALLERVCGQHPIRGSRLSLLWHKIQLFGY</sequence>
<comment type="subcellular location">
    <subcellularLocation>
        <location evidence="1">Nucleus</location>
    </subcellularLocation>
</comment>
<dbReference type="Pfam" id="PF04931">
    <property type="entry name" value="DNA_pol_phi"/>
    <property type="match status" value="1"/>
</dbReference>
<feature type="compositionally biased region" description="Basic residues" evidence="4">
    <location>
        <begin position="37"/>
        <end position="55"/>
    </location>
</feature>
<dbReference type="SUPFAM" id="SSF48371">
    <property type="entry name" value="ARM repeat"/>
    <property type="match status" value="1"/>
</dbReference>
<dbReference type="GO" id="GO:0003677">
    <property type="term" value="F:DNA binding"/>
    <property type="evidence" value="ECO:0007669"/>
    <property type="project" value="InterPro"/>
</dbReference>
<feature type="compositionally biased region" description="Acidic residues" evidence="4">
    <location>
        <begin position="868"/>
        <end position="883"/>
    </location>
</feature>
<name>A0A6V7P0G5_ANACO</name>
<protein>
    <recommendedName>
        <fullName evidence="6">DNA polymerase V</fullName>
    </recommendedName>
</protein>
<feature type="compositionally biased region" description="Basic and acidic residues" evidence="4">
    <location>
        <begin position="56"/>
        <end position="67"/>
    </location>
</feature>
<comment type="similarity">
    <text evidence="2">Belongs to the MYBBP1A family.</text>
</comment>
<accession>A0A6V7P0G5</accession>
<reference evidence="5" key="1">
    <citation type="submission" date="2020-07" db="EMBL/GenBank/DDBJ databases">
        <authorList>
            <person name="Lin J."/>
        </authorList>
    </citation>
    <scope>NUCLEOTIDE SEQUENCE</scope>
</reference>
<keyword evidence="3" id="KW-0539">Nucleus</keyword>
<feature type="compositionally biased region" description="Acidic residues" evidence="4">
    <location>
        <begin position="803"/>
        <end position="833"/>
    </location>
</feature>